<comment type="caution">
    <text evidence="1">The sequence shown here is derived from an EMBL/GenBank/DDBJ whole genome shotgun (WGS) entry which is preliminary data.</text>
</comment>
<protein>
    <submittedName>
        <fullName evidence="1">DUF4442 domain-containing protein</fullName>
    </submittedName>
</protein>
<dbReference type="RefSeq" id="WP_135483726.1">
    <property type="nucleotide sequence ID" value="NZ_SRMF01000005.1"/>
</dbReference>
<dbReference type="SUPFAM" id="SSF54637">
    <property type="entry name" value="Thioesterase/thiol ester dehydrase-isomerase"/>
    <property type="match status" value="1"/>
</dbReference>
<dbReference type="EMBL" id="SRMF01000005">
    <property type="protein sequence ID" value="TGG92392.1"/>
    <property type="molecule type" value="Genomic_DNA"/>
</dbReference>
<dbReference type="InterPro" id="IPR029069">
    <property type="entry name" value="HotDog_dom_sf"/>
</dbReference>
<evidence type="ECO:0000313" key="1">
    <source>
        <dbReference type="EMBL" id="TGG92392.1"/>
    </source>
</evidence>
<dbReference type="OrthoDB" id="9814774at2"/>
<dbReference type="Proteomes" id="UP000297475">
    <property type="component" value="Unassembled WGS sequence"/>
</dbReference>
<dbReference type="AlphaFoldDB" id="A0A4Z0W750"/>
<sequence>MKNLFFRHAFLFRWIMNLWPPFFFCGIRIAELSQDFRYARVELKWRPWTRNVNNTQYGGSLFSLTDPMFALLLFGCLGWDRYLIWDKFADIDYIAPGKGKLTAEFRIEDTDLHEIRAATANGDKHFPEFVAYVRDPQGELVCKVRRVLYVRLRSDHRPDVLSE</sequence>
<dbReference type="InterPro" id="IPR027961">
    <property type="entry name" value="DUF4442"/>
</dbReference>
<dbReference type="Gene3D" id="3.10.129.10">
    <property type="entry name" value="Hotdog Thioesterase"/>
    <property type="match status" value="1"/>
</dbReference>
<accession>A0A4Z0W750</accession>
<organism evidence="1 2">
    <name type="scientific">Natronospirillum operosum</name>
    <dbReference type="NCBI Taxonomy" id="2759953"/>
    <lineage>
        <taxon>Bacteria</taxon>
        <taxon>Pseudomonadati</taxon>
        <taxon>Pseudomonadota</taxon>
        <taxon>Gammaproteobacteria</taxon>
        <taxon>Oceanospirillales</taxon>
        <taxon>Natronospirillaceae</taxon>
        <taxon>Natronospirillum</taxon>
    </lineage>
</organism>
<proteinExistence type="predicted"/>
<reference evidence="1 2" key="1">
    <citation type="submission" date="2019-04" db="EMBL/GenBank/DDBJ databases">
        <title>Natronospirillum operosus gen. nov., sp. nov., a haloalkaliphilic satellite isolated from decaying biomass of laboratory culture of cyanobacterium Geitlerinema sp. and proposal of Natronospirillaceae fam. nov. and Saccharospirillaceae fam. nov.</title>
        <authorList>
            <person name="Kevbrin V."/>
            <person name="Boltyanskaya Y."/>
            <person name="Koziaeva V."/>
            <person name="Grouzdev D.S."/>
            <person name="Park M."/>
            <person name="Cho J."/>
        </authorList>
    </citation>
    <scope>NUCLEOTIDE SEQUENCE [LARGE SCALE GENOMIC DNA]</scope>
    <source>
        <strain evidence="1 2">G-116</strain>
    </source>
</reference>
<gene>
    <name evidence="1" type="ORF">E4656_13015</name>
</gene>
<keyword evidence="2" id="KW-1185">Reference proteome</keyword>
<name>A0A4Z0W750_9GAMM</name>
<dbReference type="Pfam" id="PF14539">
    <property type="entry name" value="DUF4442"/>
    <property type="match status" value="1"/>
</dbReference>
<evidence type="ECO:0000313" key="2">
    <source>
        <dbReference type="Proteomes" id="UP000297475"/>
    </source>
</evidence>